<dbReference type="Pfam" id="PF11799">
    <property type="entry name" value="IMS_C"/>
    <property type="match status" value="1"/>
</dbReference>
<evidence type="ECO:0000313" key="8">
    <source>
        <dbReference type="Proteomes" id="UP000461162"/>
    </source>
</evidence>
<dbReference type="Pfam" id="PF13438">
    <property type="entry name" value="DUF4113"/>
    <property type="match status" value="1"/>
</dbReference>
<reference evidence="7 8" key="1">
    <citation type="submission" date="2019-11" db="EMBL/GenBank/DDBJ databases">
        <title>Pseudodesulfovibrio alkaliphilus, sp. nov., an alkaliphilic sulfate-reducing bacteria from mud volcano of Taman peninsula, Russia.</title>
        <authorList>
            <person name="Frolova A."/>
            <person name="Merkel A.Y."/>
            <person name="Slobodkin A.I."/>
        </authorList>
    </citation>
    <scope>NUCLEOTIDE SEQUENCE [LARGE SCALE GENOMIC DNA]</scope>
    <source>
        <strain evidence="7 8">F-1</strain>
    </source>
</reference>
<dbReference type="AlphaFoldDB" id="A0A7K1KM81"/>
<evidence type="ECO:0000259" key="6">
    <source>
        <dbReference type="PROSITE" id="PS50173"/>
    </source>
</evidence>
<organism evidence="7 8">
    <name type="scientific">Pseudodesulfovibrio alkaliphilus</name>
    <dbReference type="NCBI Taxonomy" id="2661613"/>
    <lineage>
        <taxon>Bacteria</taxon>
        <taxon>Pseudomonadati</taxon>
        <taxon>Thermodesulfobacteriota</taxon>
        <taxon>Desulfovibrionia</taxon>
        <taxon>Desulfovibrionales</taxon>
        <taxon>Desulfovibrionaceae</taxon>
    </lineage>
</organism>
<evidence type="ECO:0000256" key="3">
    <source>
        <dbReference type="ARBA" id="ARBA00023199"/>
    </source>
</evidence>
<protein>
    <submittedName>
        <fullName evidence="7">DUF4113 domain-containing protein</fullName>
    </submittedName>
</protein>
<dbReference type="Pfam" id="PF00817">
    <property type="entry name" value="IMS"/>
    <property type="match status" value="1"/>
</dbReference>
<dbReference type="PANTHER" id="PTHR11076">
    <property type="entry name" value="DNA REPAIR POLYMERASE UMUC / TRANSFERASE FAMILY MEMBER"/>
    <property type="match status" value="1"/>
</dbReference>
<dbReference type="GO" id="GO:0005829">
    <property type="term" value="C:cytosol"/>
    <property type="evidence" value="ECO:0007669"/>
    <property type="project" value="TreeGrafter"/>
</dbReference>
<keyword evidence="8" id="KW-1185">Reference proteome</keyword>
<gene>
    <name evidence="7" type="ORF">GKC30_05680</name>
</gene>
<comment type="similarity">
    <text evidence="1">Belongs to the DNA polymerase type-Y family.</text>
</comment>
<dbReference type="GO" id="GO:0003684">
    <property type="term" value="F:damaged DNA binding"/>
    <property type="evidence" value="ECO:0007669"/>
    <property type="project" value="InterPro"/>
</dbReference>
<dbReference type="GO" id="GO:0009432">
    <property type="term" value="P:SOS response"/>
    <property type="evidence" value="ECO:0007669"/>
    <property type="project" value="UniProtKB-KW"/>
</dbReference>
<dbReference type="InterPro" id="IPR017961">
    <property type="entry name" value="DNA_pol_Y-fam_little_finger"/>
</dbReference>
<dbReference type="InterPro" id="IPR043128">
    <property type="entry name" value="Rev_trsase/Diguanyl_cyclase"/>
</dbReference>
<dbReference type="Proteomes" id="UP000461162">
    <property type="component" value="Unassembled WGS sequence"/>
</dbReference>
<dbReference type="EMBL" id="WODC01000003">
    <property type="protein sequence ID" value="MUM77117.1"/>
    <property type="molecule type" value="Genomic_DNA"/>
</dbReference>
<dbReference type="CDD" id="cd01700">
    <property type="entry name" value="PolY_Pol_V_umuC"/>
    <property type="match status" value="1"/>
</dbReference>
<accession>A0A7K1KM81</accession>
<dbReference type="GO" id="GO:0042276">
    <property type="term" value="P:error-prone translesion synthesis"/>
    <property type="evidence" value="ECO:0007669"/>
    <property type="project" value="TreeGrafter"/>
</dbReference>
<name>A0A7K1KM81_9BACT</name>
<dbReference type="InterPro" id="IPR036775">
    <property type="entry name" value="DNA_pol_Y-fam_lit_finger_sf"/>
</dbReference>
<dbReference type="Gene3D" id="3.40.1170.60">
    <property type="match status" value="1"/>
</dbReference>
<evidence type="ECO:0000313" key="7">
    <source>
        <dbReference type="EMBL" id="MUM77117.1"/>
    </source>
</evidence>
<dbReference type="InterPro" id="IPR025188">
    <property type="entry name" value="DUF4113"/>
</dbReference>
<sequence length="425" mass="46811">MPPRYALIDCNNFYASCERLFRPDLRDRPVVVLSNNDGCVIARSAEAKALGIPMGTPYFKCRGLLRRHGVTVFSSNYALYGDMSARVMGVLARFCPAVAVYSIDEAFADLTGVPGGADAFSRRLKATVEAWTGIPISIGIGPTKTLAKLANRLAKGHPRLRGVFDFAASPDPDRLLRHTPIDAVWGIGRRHAARLVRYGVGDALAFRDMDPVWVRRKMSVTGLHTLLELRGQPCHTLADGPAARKTIVSSRSFGRPVSSLEDLREATALHMVRAAEKLRRLRAVAACVHVFLRTNPFRPGLPQHNDSASVPLAVATAHTPTLIRAAHAGLERIHKEGFEFKKCGIMLSGLEPVNGRWLSLLDLPPQDTPTHVPTMQIVDDLNARWGRDTVTFAAVGRPDAAWHMRRDMRSPRYTTAWTELPVARA</sequence>
<dbReference type="Gene3D" id="3.30.70.270">
    <property type="match status" value="1"/>
</dbReference>
<dbReference type="RefSeq" id="WP_155932952.1">
    <property type="nucleotide sequence ID" value="NZ_WODC01000003.1"/>
</dbReference>
<evidence type="ECO:0000256" key="4">
    <source>
        <dbReference type="ARBA" id="ARBA00023204"/>
    </source>
</evidence>
<dbReference type="GO" id="GO:0003887">
    <property type="term" value="F:DNA-directed DNA polymerase activity"/>
    <property type="evidence" value="ECO:0007669"/>
    <property type="project" value="TreeGrafter"/>
</dbReference>
<keyword evidence="5" id="KW-0742">SOS response</keyword>
<dbReference type="Gene3D" id="3.30.1490.100">
    <property type="entry name" value="DNA polymerase, Y-family, little finger domain"/>
    <property type="match status" value="1"/>
</dbReference>
<dbReference type="PANTHER" id="PTHR11076:SF34">
    <property type="entry name" value="PROTEIN UMUC"/>
    <property type="match status" value="1"/>
</dbReference>
<dbReference type="InterPro" id="IPR043502">
    <property type="entry name" value="DNA/RNA_pol_sf"/>
</dbReference>
<dbReference type="PROSITE" id="PS50173">
    <property type="entry name" value="UMUC"/>
    <property type="match status" value="1"/>
</dbReference>
<comment type="caution">
    <text evidence="7">The sequence shown here is derived from an EMBL/GenBank/DDBJ whole genome shotgun (WGS) entry which is preliminary data.</text>
</comment>
<keyword evidence="2" id="KW-0227">DNA damage</keyword>
<proteinExistence type="inferred from homology"/>
<evidence type="ECO:0000256" key="5">
    <source>
        <dbReference type="ARBA" id="ARBA00023236"/>
    </source>
</evidence>
<evidence type="ECO:0000256" key="1">
    <source>
        <dbReference type="ARBA" id="ARBA00010945"/>
    </source>
</evidence>
<evidence type="ECO:0000256" key="2">
    <source>
        <dbReference type="ARBA" id="ARBA00022763"/>
    </source>
</evidence>
<dbReference type="InterPro" id="IPR001126">
    <property type="entry name" value="UmuC"/>
</dbReference>
<feature type="domain" description="UmuC" evidence="6">
    <location>
        <begin position="5"/>
        <end position="188"/>
    </location>
</feature>
<dbReference type="InterPro" id="IPR050116">
    <property type="entry name" value="DNA_polymerase-Y"/>
</dbReference>
<keyword evidence="4" id="KW-0234">DNA repair</keyword>
<dbReference type="SUPFAM" id="SSF56672">
    <property type="entry name" value="DNA/RNA polymerases"/>
    <property type="match status" value="1"/>
</dbReference>
<dbReference type="GO" id="GO:0006281">
    <property type="term" value="P:DNA repair"/>
    <property type="evidence" value="ECO:0007669"/>
    <property type="project" value="UniProtKB-KW"/>
</dbReference>
<keyword evidence="3" id="KW-0741">SOS mutagenesis</keyword>